<reference evidence="1" key="1">
    <citation type="journal article" date="2009" name="PLoS Genet.">
        <title>Sequencing, mapping, and analysis of 27,455 maize full-length cDNAs.</title>
        <authorList>
            <person name="Soderlund C."/>
            <person name="Descour A."/>
            <person name="Kudrna D."/>
            <person name="Bomhoff M."/>
            <person name="Boyd L."/>
            <person name="Currie J."/>
            <person name="Angelova A."/>
            <person name="Collura K."/>
            <person name="Wissotski M."/>
            <person name="Ashley E."/>
            <person name="Morrow D."/>
            <person name="Fernandes J."/>
            <person name="Walbot V."/>
            <person name="Yu Y."/>
        </authorList>
    </citation>
    <scope>NUCLEOTIDE SEQUENCE</scope>
    <source>
        <strain evidence="1">B73</strain>
    </source>
</reference>
<protein>
    <submittedName>
        <fullName evidence="1">Uncharacterized protein</fullName>
    </submittedName>
</protein>
<name>C4J8E2_MAIZE</name>
<sequence>MFYLLYQLGRRSLFIIDNQLSFVSFVLFLGSSISVMHVQSRVVYLPAFLLPLASPDAQTVGMFWLPRVQSYIQAKHLPLCYELGRAPAWRLARTTESRTRLFCLLLIVLISGLRQADAMGSLRGRSTRQFRSRGLIFTVTSCCITIDHIL</sequence>
<dbReference type="EMBL" id="BT087089">
    <property type="protein sequence ID" value="ACR37442.1"/>
    <property type="molecule type" value="mRNA"/>
</dbReference>
<dbReference type="AlphaFoldDB" id="C4J8E2"/>
<organism evidence="1">
    <name type="scientific">Zea mays</name>
    <name type="common">Maize</name>
    <dbReference type="NCBI Taxonomy" id="4577"/>
    <lineage>
        <taxon>Eukaryota</taxon>
        <taxon>Viridiplantae</taxon>
        <taxon>Streptophyta</taxon>
        <taxon>Embryophyta</taxon>
        <taxon>Tracheophyta</taxon>
        <taxon>Spermatophyta</taxon>
        <taxon>Magnoliopsida</taxon>
        <taxon>Liliopsida</taxon>
        <taxon>Poales</taxon>
        <taxon>Poaceae</taxon>
        <taxon>PACMAD clade</taxon>
        <taxon>Panicoideae</taxon>
        <taxon>Andropogonodae</taxon>
        <taxon>Andropogoneae</taxon>
        <taxon>Tripsacinae</taxon>
        <taxon>Zea</taxon>
    </lineage>
</organism>
<evidence type="ECO:0000313" key="1">
    <source>
        <dbReference type="EMBL" id="ACR37442.1"/>
    </source>
</evidence>
<accession>C4J8E2</accession>
<proteinExistence type="evidence at transcript level"/>